<feature type="region of interest" description="Disordered" evidence="1">
    <location>
        <begin position="522"/>
        <end position="542"/>
    </location>
</feature>
<dbReference type="Proteomes" id="UP000279259">
    <property type="component" value="Unassembled WGS sequence"/>
</dbReference>
<evidence type="ECO:0000256" key="2">
    <source>
        <dbReference type="SAM" id="Phobius"/>
    </source>
</evidence>
<reference evidence="3 4" key="1">
    <citation type="submission" date="2018-11" db="EMBL/GenBank/DDBJ databases">
        <title>Genome sequence of Saitozyma podzolica DSM 27192.</title>
        <authorList>
            <person name="Aliyu H."/>
            <person name="Gorte O."/>
            <person name="Ochsenreither K."/>
        </authorList>
    </citation>
    <scope>NUCLEOTIDE SEQUENCE [LARGE SCALE GENOMIC DNA]</scope>
    <source>
        <strain evidence="3 4">DSM 27192</strain>
    </source>
</reference>
<feature type="region of interest" description="Disordered" evidence="1">
    <location>
        <begin position="474"/>
        <end position="507"/>
    </location>
</feature>
<comment type="caution">
    <text evidence="3">The sequence shown here is derived from an EMBL/GenBank/DDBJ whole genome shotgun (WGS) entry which is preliminary data.</text>
</comment>
<gene>
    <name evidence="3" type="ORF">EHS25_001144</name>
</gene>
<protein>
    <submittedName>
        <fullName evidence="3">Uncharacterized protein</fullName>
    </submittedName>
</protein>
<sequence>MLGDFRVGLAAGGSHASLAKRAEEERALAERATCNLANGDLYIFPNASSTVDATKQVTFTWNTACAMSSSVDLYLYESSGLIHAWTQQDFSAGSYTATLLPSWWNDTTSASLQLSIINHGQPSWMTSSPAGPVFTVDYAASAMYTTTTKNGAVQTVTASAAATQSSDAVFQNVSSTKSSGGISKGAIAAAVIVPLLALAAIAAVAVRFWRQREAEKRRRWSQALSTHSNLEWEKGALPGDKPQSILGRPSMSSYMGGGGNRAHSLATSSIYAVENNMAGAGAGGLVRPTFTNVRSQSADNLSPGAGMRSSLALPDGQVRQSRISFADAQRPDRRSRLSFGGDLRPAVQPERSSLFKLVGGSKSATELATPNRSRLSSAYASGSAIADDDEDDINISPSQMQGPGSFADAEMRRIGGNKNRTGRKSILSLGGGRRESVASHLSADDFKSAASARGSVDELRDLEAVMLMRRSVLSQNSASRSSPNLNAADSPAIPQGQWSHPNTPVIDTDQAEDLDMADDEHADEYASPRTRSPMPTLDLPVAPSPIAGSSTVAYGPDQMLAVYAARGKVSGATTPATSVPTVGKKQGIRILTNFGGKKDDSTNVPAPSPVAQSAAPGEMRSYVHLNRGTVSSAVVDALPPPGPPGAGSPTLRVPPPSGRARSNTVNRQSEASFGSTYSDNNVGHAQ</sequence>
<feature type="region of interest" description="Disordered" evidence="1">
    <location>
        <begin position="633"/>
        <end position="686"/>
    </location>
</feature>
<feature type="region of interest" description="Disordered" evidence="1">
    <location>
        <begin position="296"/>
        <end position="316"/>
    </location>
</feature>
<dbReference type="EMBL" id="RSCD01000010">
    <property type="protein sequence ID" value="RSH90539.1"/>
    <property type="molecule type" value="Genomic_DNA"/>
</dbReference>
<feature type="compositionally biased region" description="Pro residues" evidence="1">
    <location>
        <begin position="638"/>
        <end position="657"/>
    </location>
</feature>
<keyword evidence="2" id="KW-0472">Membrane</keyword>
<feature type="transmembrane region" description="Helical" evidence="2">
    <location>
        <begin position="186"/>
        <end position="209"/>
    </location>
</feature>
<evidence type="ECO:0000313" key="4">
    <source>
        <dbReference type="Proteomes" id="UP000279259"/>
    </source>
</evidence>
<feature type="compositionally biased region" description="Polar residues" evidence="1">
    <location>
        <begin position="474"/>
        <end position="487"/>
    </location>
</feature>
<keyword evidence="2" id="KW-0812">Transmembrane</keyword>
<feature type="region of interest" description="Disordered" evidence="1">
    <location>
        <begin position="594"/>
        <end position="620"/>
    </location>
</feature>
<dbReference type="AlphaFoldDB" id="A0A427YHB0"/>
<evidence type="ECO:0000256" key="1">
    <source>
        <dbReference type="SAM" id="MobiDB-lite"/>
    </source>
</evidence>
<organism evidence="3 4">
    <name type="scientific">Saitozyma podzolica</name>
    <dbReference type="NCBI Taxonomy" id="1890683"/>
    <lineage>
        <taxon>Eukaryota</taxon>
        <taxon>Fungi</taxon>
        <taxon>Dikarya</taxon>
        <taxon>Basidiomycota</taxon>
        <taxon>Agaricomycotina</taxon>
        <taxon>Tremellomycetes</taxon>
        <taxon>Tremellales</taxon>
        <taxon>Trimorphomycetaceae</taxon>
        <taxon>Saitozyma</taxon>
    </lineage>
</organism>
<feature type="region of interest" description="Disordered" evidence="1">
    <location>
        <begin position="233"/>
        <end position="259"/>
    </location>
</feature>
<accession>A0A427YHB0</accession>
<keyword evidence="4" id="KW-1185">Reference proteome</keyword>
<proteinExistence type="predicted"/>
<dbReference type="OrthoDB" id="3363836at2759"/>
<evidence type="ECO:0000313" key="3">
    <source>
        <dbReference type="EMBL" id="RSH90539.1"/>
    </source>
</evidence>
<dbReference type="STRING" id="1890683.A0A427YHB0"/>
<name>A0A427YHB0_9TREE</name>
<feature type="compositionally biased region" description="Polar residues" evidence="1">
    <location>
        <begin position="660"/>
        <end position="686"/>
    </location>
</feature>
<keyword evidence="2" id="KW-1133">Transmembrane helix</keyword>